<keyword evidence="3" id="KW-0863">Zinc-finger</keyword>
<evidence type="ECO:0000256" key="6">
    <source>
        <dbReference type="ARBA" id="ARBA00023163"/>
    </source>
</evidence>
<evidence type="ECO:0000256" key="1">
    <source>
        <dbReference type="ARBA" id="ARBA00022723"/>
    </source>
</evidence>
<evidence type="ECO:0000256" key="2">
    <source>
        <dbReference type="ARBA" id="ARBA00022737"/>
    </source>
</evidence>
<evidence type="ECO:0000256" key="4">
    <source>
        <dbReference type="ARBA" id="ARBA00022833"/>
    </source>
</evidence>
<dbReference type="SMART" id="SM00355">
    <property type="entry name" value="ZnF_C2H2"/>
    <property type="match status" value="3"/>
</dbReference>
<dbReference type="GO" id="GO:0005634">
    <property type="term" value="C:nucleus"/>
    <property type="evidence" value="ECO:0007669"/>
    <property type="project" value="TreeGrafter"/>
</dbReference>
<dbReference type="GO" id="GO:0008270">
    <property type="term" value="F:zinc ion binding"/>
    <property type="evidence" value="ECO:0007669"/>
    <property type="project" value="UniProtKB-KW"/>
</dbReference>
<evidence type="ECO:0000256" key="5">
    <source>
        <dbReference type="ARBA" id="ARBA00023015"/>
    </source>
</evidence>
<sequence length="367" mass="41160">MEIDEPITRMVSDMASRESHKHCCKVCNKSFPSGRALGGHMSCHWRVDKQPKTTPGPPTTAIDLRVSLLDPCDEKPSLPSLETQCLHCSKAFSTCQSLRGHMRIHSENKVITKLEEEPAGLMEPSAIADHRHHAMIFSPVKRKRSKRGMPVLNSEEMDAAATLLMLAERSDKTSAYEDCCGGNKDDNNLAPNLFKEEELNVFYHQLVQSDEFMKPKTDKNSAYEDFYEHCEKEINNLNLVSDIPKEEAQLNAFDHGLDGDAEFMKPGADNPVEELKSHLSAAVNVKSHQCNVCGKSLRSGQALGGHMRYHYVRRCNRRQGVANCPDSAMIEEQKQKLELDSELLDFNLPALVDGDNIHMDVKSESEP</sequence>
<dbReference type="PROSITE" id="PS50157">
    <property type="entry name" value="ZINC_FINGER_C2H2_2"/>
    <property type="match status" value="2"/>
</dbReference>
<name>A0A0A8XZ39_ARUDO</name>
<dbReference type="EMBL" id="GBRH01279950">
    <property type="protein sequence ID" value="JAD17945.1"/>
    <property type="molecule type" value="Transcribed_RNA"/>
</dbReference>
<dbReference type="PANTHER" id="PTHR45988:SF57">
    <property type="entry name" value="OS06G0304200 PROTEIN"/>
    <property type="match status" value="1"/>
</dbReference>
<keyword evidence="2" id="KW-0677">Repeat</keyword>
<dbReference type="SUPFAM" id="SSF57667">
    <property type="entry name" value="beta-beta-alpha zinc fingers"/>
    <property type="match status" value="2"/>
</dbReference>
<dbReference type="InterPro" id="IPR036236">
    <property type="entry name" value="Znf_C2H2_sf"/>
</dbReference>
<dbReference type="InterPro" id="IPR013087">
    <property type="entry name" value="Znf_C2H2_type"/>
</dbReference>
<reference evidence="7" key="1">
    <citation type="submission" date="2014-09" db="EMBL/GenBank/DDBJ databases">
        <authorList>
            <person name="Magalhaes I.L.F."/>
            <person name="Oliveira U."/>
            <person name="Santos F.R."/>
            <person name="Vidigal T.H.D.A."/>
            <person name="Brescovit A.D."/>
            <person name="Santos A.J."/>
        </authorList>
    </citation>
    <scope>NUCLEOTIDE SEQUENCE</scope>
    <source>
        <tissue evidence="7">Shoot tissue taken approximately 20 cm above the soil surface</tissue>
    </source>
</reference>
<accession>A0A0A8XZ39</accession>
<proteinExistence type="predicted"/>
<evidence type="ECO:0000256" key="3">
    <source>
        <dbReference type="ARBA" id="ARBA00022771"/>
    </source>
</evidence>
<dbReference type="Pfam" id="PF13894">
    <property type="entry name" value="zf-C2H2_4"/>
    <property type="match status" value="1"/>
</dbReference>
<reference evidence="7" key="2">
    <citation type="journal article" date="2015" name="Data Brief">
        <title>Shoot transcriptome of the giant reed, Arundo donax.</title>
        <authorList>
            <person name="Barrero R.A."/>
            <person name="Guerrero F.D."/>
            <person name="Moolhuijzen P."/>
            <person name="Goolsby J.A."/>
            <person name="Tidwell J."/>
            <person name="Bellgard S.E."/>
            <person name="Bellgard M.I."/>
        </authorList>
    </citation>
    <scope>NUCLEOTIDE SEQUENCE</scope>
    <source>
        <tissue evidence="7">Shoot tissue taken approximately 20 cm above the soil surface</tissue>
    </source>
</reference>
<keyword evidence="4" id="KW-0862">Zinc</keyword>
<dbReference type="InterPro" id="IPR044653">
    <property type="entry name" value="AZF1/2/3-like"/>
</dbReference>
<dbReference type="Pfam" id="PF13912">
    <property type="entry name" value="zf-C2H2_6"/>
    <property type="match status" value="2"/>
</dbReference>
<dbReference type="Gene3D" id="3.30.160.60">
    <property type="entry name" value="Classic Zinc Finger"/>
    <property type="match status" value="2"/>
</dbReference>
<evidence type="ECO:0000313" key="7">
    <source>
        <dbReference type="EMBL" id="JAD17945.1"/>
    </source>
</evidence>
<dbReference type="AlphaFoldDB" id="A0A0A8XZ39"/>
<protein>
    <submittedName>
        <fullName evidence="7">Uncharacterized protein</fullName>
    </submittedName>
</protein>
<dbReference type="GO" id="GO:0000976">
    <property type="term" value="F:transcription cis-regulatory region binding"/>
    <property type="evidence" value="ECO:0007669"/>
    <property type="project" value="TreeGrafter"/>
</dbReference>
<organism evidence="7">
    <name type="scientific">Arundo donax</name>
    <name type="common">Giant reed</name>
    <name type="synonym">Donax arundinaceus</name>
    <dbReference type="NCBI Taxonomy" id="35708"/>
    <lineage>
        <taxon>Eukaryota</taxon>
        <taxon>Viridiplantae</taxon>
        <taxon>Streptophyta</taxon>
        <taxon>Embryophyta</taxon>
        <taxon>Tracheophyta</taxon>
        <taxon>Spermatophyta</taxon>
        <taxon>Magnoliopsida</taxon>
        <taxon>Liliopsida</taxon>
        <taxon>Poales</taxon>
        <taxon>Poaceae</taxon>
        <taxon>PACMAD clade</taxon>
        <taxon>Arundinoideae</taxon>
        <taxon>Arundineae</taxon>
        <taxon>Arundo</taxon>
    </lineage>
</organism>
<keyword evidence="6" id="KW-0804">Transcription</keyword>
<dbReference type="PROSITE" id="PS00028">
    <property type="entry name" value="ZINC_FINGER_C2H2_1"/>
    <property type="match status" value="3"/>
</dbReference>
<keyword evidence="5" id="KW-0805">Transcription regulation</keyword>
<dbReference type="PANTHER" id="PTHR45988">
    <property type="entry name" value="C2H2 TYPE ZINC FINGER TRANSCRIPTION FACTOR FAMILY-RELATED"/>
    <property type="match status" value="1"/>
</dbReference>
<keyword evidence="1" id="KW-0479">Metal-binding</keyword>
<dbReference type="GO" id="GO:0003700">
    <property type="term" value="F:DNA-binding transcription factor activity"/>
    <property type="evidence" value="ECO:0007669"/>
    <property type="project" value="InterPro"/>
</dbReference>